<protein>
    <submittedName>
        <fullName evidence="1">732_t:CDS:1</fullName>
    </submittedName>
</protein>
<comment type="caution">
    <text evidence="1">The sequence shown here is derived from an EMBL/GenBank/DDBJ whole genome shotgun (WGS) entry which is preliminary data.</text>
</comment>
<dbReference type="AlphaFoldDB" id="A0A9N9K4A7"/>
<proteinExistence type="predicted"/>
<dbReference type="EMBL" id="CAJVPZ010083702">
    <property type="protein sequence ID" value="CAG8810146.1"/>
    <property type="molecule type" value="Genomic_DNA"/>
</dbReference>
<accession>A0A9N9K4A7</accession>
<feature type="non-terminal residue" evidence="1">
    <location>
        <position position="1"/>
    </location>
</feature>
<sequence>SEDIPSRIEDGLIVGSYYNINFIGKGVYRKDSNSVGIKYVKDLERSLRNEITAVERSQLDDRYIQALERSSSQQVEIIQRQGGVIRKQEVILKAQEEMIILQDELIRLFNEQRDTLDDLAQLRNQRLNFL</sequence>
<feature type="non-terminal residue" evidence="1">
    <location>
        <position position="130"/>
    </location>
</feature>
<evidence type="ECO:0000313" key="2">
    <source>
        <dbReference type="Proteomes" id="UP000789396"/>
    </source>
</evidence>
<dbReference type="Proteomes" id="UP000789396">
    <property type="component" value="Unassembled WGS sequence"/>
</dbReference>
<gene>
    <name evidence="1" type="ORF">RFULGI_LOCUS18664</name>
</gene>
<evidence type="ECO:0000313" key="1">
    <source>
        <dbReference type="EMBL" id="CAG8810146.1"/>
    </source>
</evidence>
<organism evidence="1 2">
    <name type="scientific">Racocetra fulgida</name>
    <dbReference type="NCBI Taxonomy" id="60492"/>
    <lineage>
        <taxon>Eukaryota</taxon>
        <taxon>Fungi</taxon>
        <taxon>Fungi incertae sedis</taxon>
        <taxon>Mucoromycota</taxon>
        <taxon>Glomeromycotina</taxon>
        <taxon>Glomeromycetes</taxon>
        <taxon>Diversisporales</taxon>
        <taxon>Gigasporaceae</taxon>
        <taxon>Racocetra</taxon>
    </lineage>
</organism>
<reference evidence="1" key="1">
    <citation type="submission" date="2021-06" db="EMBL/GenBank/DDBJ databases">
        <authorList>
            <person name="Kallberg Y."/>
            <person name="Tangrot J."/>
            <person name="Rosling A."/>
        </authorList>
    </citation>
    <scope>NUCLEOTIDE SEQUENCE</scope>
    <source>
        <strain evidence="1">IN212</strain>
    </source>
</reference>
<name>A0A9N9K4A7_9GLOM</name>
<keyword evidence="2" id="KW-1185">Reference proteome</keyword>